<dbReference type="InterPro" id="IPR012337">
    <property type="entry name" value="RNaseH-like_sf"/>
</dbReference>
<dbReference type="PANTHER" id="PTHR35004:SF7">
    <property type="entry name" value="INTEGRASE PROTEIN"/>
    <property type="match status" value="1"/>
</dbReference>
<dbReference type="AlphaFoldDB" id="T1A9T3"/>
<protein>
    <submittedName>
        <fullName evidence="2">Transposase</fullName>
    </submittedName>
</protein>
<sequence>MVQAGFSLRAAARKAGASRNTVRRILRNEPSREADRRPVGRPPIAVLFEGSVRAVLTEQWDLPTVEVLRRLRHAGYTGGKNPVYQLVRRLRQTVTAPLIRFEGLPGEFIQCDFGHVRVGYDDGTTEILHFFAARLKWSRWVHVELVENEQVESLVRALLAAFDSFGGVPLSCVFDNP</sequence>
<name>T1A9T3_9ZZZZ</name>
<reference evidence="2" key="2">
    <citation type="journal article" date="2014" name="ISME J.">
        <title>Microbial stratification in low pH oxic and suboxic macroscopic growths along an acid mine drainage.</title>
        <authorList>
            <person name="Mendez-Garcia C."/>
            <person name="Mesa V."/>
            <person name="Sprenger R.R."/>
            <person name="Richter M."/>
            <person name="Diez M.S."/>
            <person name="Solano J."/>
            <person name="Bargiela R."/>
            <person name="Golyshina O.V."/>
            <person name="Manteca A."/>
            <person name="Ramos J.L."/>
            <person name="Gallego J.R."/>
            <person name="Llorente I."/>
            <person name="Martins Dos Santos V.A."/>
            <person name="Jensen O.N."/>
            <person name="Pelaez A.I."/>
            <person name="Sanchez J."/>
            <person name="Ferrer M."/>
        </authorList>
    </citation>
    <scope>NUCLEOTIDE SEQUENCE</scope>
</reference>
<feature type="non-terminal residue" evidence="2">
    <location>
        <position position="177"/>
    </location>
</feature>
<feature type="domain" description="Integrase catalytic" evidence="1">
    <location>
        <begin position="101"/>
        <end position="177"/>
    </location>
</feature>
<evidence type="ECO:0000313" key="2">
    <source>
        <dbReference type="EMBL" id="EQD53772.1"/>
    </source>
</evidence>
<dbReference type="GO" id="GO:0015074">
    <property type="term" value="P:DNA integration"/>
    <property type="evidence" value="ECO:0007669"/>
    <property type="project" value="InterPro"/>
</dbReference>
<reference evidence="2" key="1">
    <citation type="submission" date="2013-08" db="EMBL/GenBank/DDBJ databases">
        <authorList>
            <person name="Mendez C."/>
            <person name="Richter M."/>
            <person name="Ferrer M."/>
            <person name="Sanchez J."/>
        </authorList>
    </citation>
    <scope>NUCLEOTIDE SEQUENCE</scope>
</reference>
<dbReference type="EMBL" id="AUZY01006618">
    <property type="protein sequence ID" value="EQD53772.1"/>
    <property type="molecule type" value="Genomic_DNA"/>
</dbReference>
<evidence type="ECO:0000259" key="1">
    <source>
        <dbReference type="PROSITE" id="PS50994"/>
    </source>
</evidence>
<dbReference type="PANTHER" id="PTHR35004">
    <property type="entry name" value="TRANSPOSASE RV3428C-RELATED"/>
    <property type="match status" value="1"/>
</dbReference>
<accession>T1A9T3</accession>
<comment type="caution">
    <text evidence="2">The sequence shown here is derived from an EMBL/GenBank/DDBJ whole genome shotgun (WGS) entry which is preliminary data.</text>
</comment>
<organism evidence="2">
    <name type="scientific">mine drainage metagenome</name>
    <dbReference type="NCBI Taxonomy" id="410659"/>
    <lineage>
        <taxon>unclassified sequences</taxon>
        <taxon>metagenomes</taxon>
        <taxon>ecological metagenomes</taxon>
    </lineage>
</organism>
<dbReference type="SUPFAM" id="SSF53098">
    <property type="entry name" value="Ribonuclease H-like"/>
    <property type="match status" value="1"/>
</dbReference>
<proteinExistence type="predicted"/>
<gene>
    <name evidence="2" type="ORF">B1B_10044</name>
</gene>
<dbReference type="InterPro" id="IPR001584">
    <property type="entry name" value="Integrase_cat-core"/>
</dbReference>
<dbReference type="PROSITE" id="PS50994">
    <property type="entry name" value="INTEGRASE"/>
    <property type="match status" value="1"/>
</dbReference>